<accession>A0AAE1E884</accession>
<keyword evidence="1" id="KW-0812">Transmembrane</keyword>
<keyword evidence="3" id="KW-1185">Reference proteome</keyword>
<protein>
    <submittedName>
        <fullName evidence="2">Uncharacterized protein</fullName>
    </submittedName>
</protein>
<gene>
    <name evidence="2" type="ORF">RRG08_015150</name>
</gene>
<keyword evidence="1" id="KW-1133">Transmembrane helix</keyword>
<evidence type="ECO:0000313" key="3">
    <source>
        <dbReference type="Proteomes" id="UP001283361"/>
    </source>
</evidence>
<keyword evidence="1" id="KW-0472">Membrane</keyword>
<feature type="transmembrane region" description="Helical" evidence="1">
    <location>
        <begin position="220"/>
        <end position="242"/>
    </location>
</feature>
<evidence type="ECO:0000313" key="2">
    <source>
        <dbReference type="EMBL" id="KAK3797175.1"/>
    </source>
</evidence>
<comment type="caution">
    <text evidence="2">The sequence shown here is derived from an EMBL/GenBank/DDBJ whole genome shotgun (WGS) entry which is preliminary data.</text>
</comment>
<organism evidence="2 3">
    <name type="scientific">Elysia crispata</name>
    <name type="common">lettuce slug</name>
    <dbReference type="NCBI Taxonomy" id="231223"/>
    <lineage>
        <taxon>Eukaryota</taxon>
        <taxon>Metazoa</taxon>
        <taxon>Spiralia</taxon>
        <taxon>Lophotrochozoa</taxon>
        <taxon>Mollusca</taxon>
        <taxon>Gastropoda</taxon>
        <taxon>Heterobranchia</taxon>
        <taxon>Euthyneura</taxon>
        <taxon>Panpulmonata</taxon>
        <taxon>Sacoglossa</taxon>
        <taxon>Placobranchoidea</taxon>
        <taxon>Plakobranchidae</taxon>
        <taxon>Elysia</taxon>
    </lineage>
</organism>
<sequence length="254" mass="28012">MQGAKRKLTSVPVCALIGISLLCAVSPCAGTLRFRGRFNGSDDLCIYLDTAITVTLTAQKGDKEFKKEFTDRDMASLTHRCENEPVENVAFVRFRLPNFFRMNGTGGRLRYMYSAVEPDHVRLDRTAVVRPAAFLEGLQNPDKLVVFRDPNALRMGNKNSSFMCNGVRSSVFEAGDTKDGYVYSLEVRRSYFKTQAFNIIGNTLGPTIRCADSSTSDQKAVIILSCFAAGVLVVGMVAAAIVQSRRRSSYSDIS</sequence>
<dbReference type="Proteomes" id="UP001283361">
    <property type="component" value="Unassembled WGS sequence"/>
</dbReference>
<evidence type="ECO:0000256" key="1">
    <source>
        <dbReference type="SAM" id="Phobius"/>
    </source>
</evidence>
<dbReference type="EMBL" id="JAWDGP010000796">
    <property type="protein sequence ID" value="KAK3797175.1"/>
    <property type="molecule type" value="Genomic_DNA"/>
</dbReference>
<reference evidence="2" key="1">
    <citation type="journal article" date="2023" name="G3 (Bethesda)">
        <title>A reference genome for the long-term kleptoplast-retaining sea slug Elysia crispata morphotype clarki.</title>
        <authorList>
            <person name="Eastman K.E."/>
            <person name="Pendleton A.L."/>
            <person name="Shaikh M.A."/>
            <person name="Suttiyut T."/>
            <person name="Ogas R."/>
            <person name="Tomko P."/>
            <person name="Gavelis G."/>
            <person name="Widhalm J.R."/>
            <person name="Wisecaver J.H."/>
        </authorList>
    </citation>
    <scope>NUCLEOTIDE SEQUENCE</scope>
    <source>
        <strain evidence="2">ECLA1</strain>
    </source>
</reference>
<name>A0AAE1E884_9GAST</name>
<proteinExistence type="predicted"/>
<dbReference type="AlphaFoldDB" id="A0AAE1E884"/>